<dbReference type="EMBL" id="BOMB01000004">
    <property type="protein sequence ID" value="GID10041.1"/>
    <property type="molecule type" value="Genomic_DNA"/>
</dbReference>
<dbReference type="InterPro" id="IPR014942">
    <property type="entry name" value="AbiEii"/>
</dbReference>
<proteinExistence type="predicted"/>
<sequence>MGDSSNLTDIQVTVAQIFFEMPESRGYVVSGGAALLASNLIDRTTDDIDLFASTPIESVSPAKTSLVVALEDRGFGVQVGRESATFCRLLVSSRDAHTVVDIAIDSQPLKPPIVTVLGPTLEAEELAGRKLLALFGRAERRDFADVYRLARRFGKDTLLRRAAQIDPGFDVGVLGETMRMIARYGDDEIPLPPADVAATRVFFADWAKECSTNI</sequence>
<accession>A0A8J3N8F9</accession>
<dbReference type="RefSeq" id="WP_203655132.1">
    <property type="nucleotide sequence ID" value="NZ_BAAAZM010000002.1"/>
</dbReference>
<keyword evidence="2" id="KW-1185">Reference proteome</keyword>
<dbReference type="Proteomes" id="UP000612808">
    <property type="component" value="Unassembled WGS sequence"/>
</dbReference>
<comment type="caution">
    <text evidence="1">The sequence shown here is derived from an EMBL/GenBank/DDBJ whole genome shotgun (WGS) entry which is preliminary data.</text>
</comment>
<name>A0A8J3N8F9_9ACTN</name>
<evidence type="ECO:0000313" key="1">
    <source>
        <dbReference type="EMBL" id="GID10041.1"/>
    </source>
</evidence>
<dbReference type="AlphaFoldDB" id="A0A8J3N8F9"/>
<reference evidence="1" key="1">
    <citation type="submission" date="2021-01" db="EMBL/GenBank/DDBJ databases">
        <title>Whole genome shotgun sequence of Actinocatenispora rupis NBRC 107355.</title>
        <authorList>
            <person name="Komaki H."/>
            <person name="Tamura T."/>
        </authorList>
    </citation>
    <scope>NUCLEOTIDE SEQUENCE</scope>
    <source>
        <strain evidence="1">NBRC 107355</strain>
    </source>
</reference>
<dbReference type="Pfam" id="PF08843">
    <property type="entry name" value="AbiEii"/>
    <property type="match status" value="1"/>
</dbReference>
<protein>
    <recommendedName>
        <fullName evidence="3">Nucleotidyl transferase AbiEii toxin, Type IV TA system</fullName>
    </recommendedName>
</protein>
<gene>
    <name evidence="1" type="ORF">Aru02nite_09300</name>
</gene>
<evidence type="ECO:0008006" key="3">
    <source>
        <dbReference type="Google" id="ProtNLM"/>
    </source>
</evidence>
<organism evidence="1 2">
    <name type="scientific">Actinocatenispora rupis</name>
    <dbReference type="NCBI Taxonomy" id="519421"/>
    <lineage>
        <taxon>Bacteria</taxon>
        <taxon>Bacillati</taxon>
        <taxon>Actinomycetota</taxon>
        <taxon>Actinomycetes</taxon>
        <taxon>Micromonosporales</taxon>
        <taxon>Micromonosporaceae</taxon>
        <taxon>Actinocatenispora</taxon>
    </lineage>
</organism>
<evidence type="ECO:0000313" key="2">
    <source>
        <dbReference type="Proteomes" id="UP000612808"/>
    </source>
</evidence>